<comment type="caution">
    <text evidence="1">The sequence shown here is derived from an EMBL/GenBank/DDBJ whole genome shotgun (WGS) entry which is preliminary data.</text>
</comment>
<dbReference type="AlphaFoldDB" id="A0AA37NS55"/>
<reference evidence="1" key="1">
    <citation type="submission" date="2022-01" db="EMBL/GenBank/DDBJ databases">
        <title>Novel bile acid biosynthetic pathways are enriched in the microbiome of centenarians.</title>
        <authorList>
            <person name="Sato Y."/>
            <person name="Atarashi K."/>
            <person name="Plichta R.D."/>
            <person name="Arai Y."/>
            <person name="Sasajima S."/>
            <person name="Kearney M.S."/>
            <person name="Suda W."/>
            <person name="Takeshita K."/>
            <person name="Sasaki T."/>
            <person name="Okamoto S."/>
            <person name="Skelly N.A."/>
            <person name="Okamura Y."/>
            <person name="Vlamakis H."/>
            <person name="Li Y."/>
            <person name="Tanoue T."/>
            <person name="Takei H."/>
            <person name="Nittono H."/>
            <person name="Narushima S."/>
            <person name="Irie J."/>
            <person name="Itoh H."/>
            <person name="Moriya K."/>
            <person name="Sugiura Y."/>
            <person name="Suematsu M."/>
            <person name="Moritoki N."/>
            <person name="Shibata S."/>
            <person name="Littman R.D."/>
            <person name="Fischbach A.M."/>
            <person name="Uwamino Y."/>
            <person name="Inoue T."/>
            <person name="Honda A."/>
            <person name="Hattori M."/>
            <person name="Murai T."/>
            <person name="Xavier J.R."/>
            <person name="Hirose N."/>
            <person name="Honda K."/>
        </authorList>
    </citation>
    <scope>NUCLEOTIDE SEQUENCE</scope>
    <source>
        <strain evidence="1">CE91-St12</strain>
    </source>
</reference>
<dbReference type="EMBL" id="BQNL01000001">
    <property type="protein sequence ID" value="GKH14690.1"/>
    <property type="molecule type" value="Genomic_DNA"/>
</dbReference>
<gene>
    <name evidence="1" type="ORF">CE91St12_29000</name>
</gene>
<evidence type="ECO:0000313" key="2">
    <source>
        <dbReference type="Proteomes" id="UP001055048"/>
    </source>
</evidence>
<dbReference type="RefSeq" id="WP_244074732.1">
    <property type="nucleotide sequence ID" value="NZ_BQNL01000001.1"/>
</dbReference>
<sequence>MAKKALASKTGEVKYLQQGPVGPLVYPTGEYAASVSYTRTPLSAPMVLCEGQYYVLNKEGTFKNINPKKDYAANGSKATWVLMDKVRYSFVEILMANFAKLASAVFYGQYMFSQYGVRADGSAVETEGGYKDFNYSDPMNPANGFRPNLLIDFLRGIFYGRNVEVDGGVFRNISSPNGAFRIKDNGDIEIIGKLSTSLNGTRIELDPDTNSIRMYNQNNSVIGEIKFMEEQWNGNVNYLPMVRLRNYHNGEEFGDTILRAGSIMINDSSLGNDVYSALINPSIGLAFSKNGVETKRYSSS</sequence>
<organism evidence="1 2">
    <name type="scientific">Bacteroides uniformis</name>
    <dbReference type="NCBI Taxonomy" id="820"/>
    <lineage>
        <taxon>Bacteria</taxon>
        <taxon>Pseudomonadati</taxon>
        <taxon>Bacteroidota</taxon>
        <taxon>Bacteroidia</taxon>
        <taxon>Bacteroidales</taxon>
        <taxon>Bacteroidaceae</taxon>
        <taxon>Bacteroides</taxon>
    </lineage>
</organism>
<protein>
    <submittedName>
        <fullName evidence="1">Uncharacterized protein</fullName>
    </submittedName>
</protein>
<accession>A0AA37NS55</accession>
<dbReference type="Proteomes" id="UP001055048">
    <property type="component" value="Unassembled WGS sequence"/>
</dbReference>
<evidence type="ECO:0000313" key="1">
    <source>
        <dbReference type="EMBL" id="GKH14690.1"/>
    </source>
</evidence>
<name>A0AA37NS55_BACUN</name>
<proteinExistence type="predicted"/>